<gene>
    <name evidence="1" type="ORF">C0Z20_31065</name>
</gene>
<accession>A0A2N7WF65</accession>
<organism evidence="1 2">
    <name type="scientific">Trinickia symbiotica</name>
    <dbReference type="NCBI Taxonomy" id="863227"/>
    <lineage>
        <taxon>Bacteria</taxon>
        <taxon>Pseudomonadati</taxon>
        <taxon>Pseudomonadota</taxon>
        <taxon>Betaproteobacteria</taxon>
        <taxon>Burkholderiales</taxon>
        <taxon>Burkholderiaceae</taxon>
        <taxon>Trinickia</taxon>
    </lineage>
</organism>
<feature type="non-terminal residue" evidence="1">
    <location>
        <position position="41"/>
    </location>
</feature>
<reference evidence="1 2" key="1">
    <citation type="submission" date="2018-01" db="EMBL/GenBank/DDBJ databases">
        <title>Whole genome analyses suggest that Burkholderia sensu lato contains two further novel genera in the rhizoxinica-symbiotica group Mycetohabitans gen. nov., and Trinickia gen. nov.: implications for the evolution of diazotrophy and nodulation in the Burkholderiaceae.</title>
        <authorList>
            <person name="Estrada-de los Santos P."/>
            <person name="Palmer M."/>
            <person name="Chavez-Ramirez B."/>
            <person name="Beukes C."/>
            <person name="Steenkamp E.T."/>
            <person name="Hirsch A.M."/>
            <person name="Manyaka P."/>
            <person name="Maluk M."/>
            <person name="Lafos M."/>
            <person name="Crook M."/>
            <person name="Gross E."/>
            <person name="Simon M.F."/>
            <person name="Bueno dos Reis Junior F."/>
            <person name="Poole P.S."/>
            <person name="Venter S.N."/>
            <person name="James E.K."/>
        </authorList>
    </citation>
    <scope>NUCLEOTIDE SEQUENCE [LARGE SCALE GENOMIC DNA]</scope>
    <source>
        <strain evidence="1 2">JPY 581</strain>
    </source>
</reference>
<sequence>MAACVSAHAVVVDAVISPTAYVVRDGGQVRLQTLPGKPVLY</sequence>
<evidence type="ECO:0000313" key="1">
    <source>
        <dbReference type="EMBL" id="PMS28027.1"/>
    </source>
</evidence>
<protein>
    <submittedName>
        <fullName evidence="1">Lytic transglycosylase</fullName>
    </submittedName>
</protein>
<name>A0A2N7WF65_9BURK</name>
<dbReference type="Proteomes" id="UP000235777">
    <property type="component" value="Unassembled WGS sequence"/>
</dbReference>
<evidence type="ECO:0000313" key="2">
    <source>
        <dbReference type="Proteomes" id="UP000235777"/>
    </source>
</evidence>
<dbReference type="EMBL" id="PNYC01000084">
    <property type="protein sequence ID" value="PMS28027.1"/>
    <property type="molecule type" value="Genomic_DNA"/>
</dbReference>
<dbReference type="AlphaFoldDB" id="A0A2N7WF65"/>
<proteinExistence type="predicted"/>
<keyword evidence="2" id="KW-1185">Reference proteome</keyword>
<comment type="caution">
    <text evidence="1">The sequence shown here is derived from an EMBL/GenBank/DDBJ whole genome shotgun (WGS) entry which is preliminary data.</text>
</comment>